<dbReference type="EMBL" id="FZQP02001260">
    <property type="protein sequence ID" value="VVC92302.1"/>
    <property type="molecule type" value="Genomic_DNA"/>
</dbReference>
<sequence length="98" mass="10539">MVAPPDTVTSAHRGTSKRSRGHVSPIVLTSPSVTSVHAPPATNDGAAPPRETCQCRSRYGFNGVQTESTVHLDEIINIDIDGCSLVSDNIDDINWRLK</sequence>
<organism evidence="2 3">
    <name type="scientific">Leptidea sinapis</name>
    <dbReference type="NCBI Taxonomy" id="189913"/>
    <lineage>
        <taxon>Eukaryota</taxon>
        <taxon>Metazoa</taxon>
        <taxon>Ecdysozoa</taxon>
        <taxon>Arthropoda</taxon>
        <taxon>Hexapoda</taxon>
        <taxon>Insecta</taxon>
        <taxon>Pterygota</taxon>
        <taxon>Neoptera</taxon>
        <taxon>Endopterygota</taxon>
        <taxon>Lepidoptera</taxon>
        <taxon>Glossata</taxon>
        <taxon>Ditrysia</taxon>
        <taxon>Papilionoidea</taxon>
        <taxon>Pieridae</taxon>
        <taxon>Dismorphiinae</taxon>
        <taxon>Leptidea</taxon>
    </lineage>
</organism>
<protein>
    <submittedName>
        <fullName evidence="2">Uncharacterized protein</fullName>
    </submittedName>
</protein>
<feature type="region of interest" description="Disordered" evidence="1">
    <location>
        <begin position="1"/>
        <end position="50"/>
    </location>
</feature>
<evidence type="ECO:0000313" key="3">
    <source>
        <dbReference type="Proteomes" id="UP000324832"/>
    </source>
</evidence>
<dbReference type="Proteomes" id="UP000324832">
    <property type="component" value="Unassembled WGS sequence"/>
</dbReference>
<proteinExistence type="predicted"/>
<evidence type="ECO:0000256" key="1">
    <source>
        <dbReference type="SAM" id="MobiDB-lite"/>
    </source>
</evidence>
<reference evidence="2 3" key="1">
    <citation type="submission" date="2017-07" db="EMBL/GenBank/DDBJ databases">
        <authorList>
            <person name="Talla V."/>
            <person name="Backstrom N."/>
        </authorList>
    </citation>
    <scope>NUCLEOTIDE SEQUENCE [LARGE SCALE GENOMIC DNA]</scope>
</reference>
<evidence type="ECO:0000313" key="2">
    <source>
        <dbReference type="EMBL" id="VVC92302.1"/>
    </source>
</evidence>
<name>A0A5E4Q255_9NEOP</name>
<accession>A0A5E4Q255</accession>
<gene>
    <name evidence="2" type="ORF">LSINAPIS_LOCUS4784</name>
</gene>
<dbReference type="AlphaFoldDB" id="A0A5E4Q255"/>
<keyword evidence="3" id="KW-1185">Reference proteome</keyword>